<protein>
    <submittedName>
        <fullName evidence="9">Choline transporter</fullName>
    </submittedName>
</protein>
<dbReference type="GO" id="GO:0005886">
    <property type="term" value="C:plasma membrane"/>
    <property type="evidence" value="ECO:0007669"/>
    <property type="project" value="UniProtKB-SubCell"/>
</dbReference>
<dbReference type="AlphaFoldDB" id="A0A059G2R7"/>
<gene>
    <name evidence="9" type="ORF">HOC_18459</name>
</gene>
<keyword evidence="6 8" id="KW-1133">Transmembrane helix</keyword>
<evidence type="ECO:0000313" key="9">
    <source>
        <dbReference type="EMBL" id="KDA00845.1"/>
    </source>
</evidence>
<feature type="transmembrane region" description="Helical" evidence="8">
    <location>
        <begin position="9"/>
        <end position="29"/>
    </location>
</feature>
<reference evidence="9 10" key="1">
    <citation type="journal article" date="2014" name="Antonie Van Leeuwenhoek">
        <title>Hyphomonas beringensis sp. nov. and Hyphomonas chukchiensis sp. nov., isolated from surface seawater of the Bering Sea and Chukchi Sea.</title>
        <authorList>
            <person name="Li C."/>
            <person name="Lai Q."/>
            <person name="Li G."/>
            <person name="Dong C."/>
            <person name="Wang J."/>
            <person name="Liao Y."/>
            <person name="Shao Z."/>
        </authorList>
    </citation>
    <scope>NUCLEOTIDE SEQUENCE [LARGE SCALE GENOMIC DNA]</scope>
    <source>
        <strain evidence="9 10">SCH89</strain>
    </source>
</reference>
<dbReference type="OrthoDB" id="9775735at2"/>
<feature type="transmembrane region" description="Helical" evidence="8">
    <location>
        <begin position="313"/>
        <end position="330"/>
    </location>
</feature>
<feature type="transmembrane region" description="Helical" evidence="8">
    <location>
        <begin position="137"/>
        <end position="160"/>
    </location>
</feature>
<dbReference type="eggNOG" id="COG1292">
    <property type="taxonomic scope" value="Bacteria"/>
</dbReference>
<evidence type="ECO:0000256" key="8">
    <source>
        <dbReference type="SAM" id="Phobius"/>
    </source>
</evidence>
<keyword evidence="7 8" id="KW-0472">Membrane</keyword>
<feature type="transmembrane region" description="Helical" evidence="8">
    <location>
        <begin position="189"/>
        <end position="213"/>
    </location>
</feature>
<dbReference type="NCBIfam" id="TIGR00842">
    <property type="entry name" value="bcct"/>
    <property type="match status" value="1"/>
</dbReference>
<dbReference type="PATRIC" id="fig|1280953.3.peg.3694"/>
<feature type="transmembrane region" description="Helical" evidence="8">
    <location>
        <begin position="87"/>
        <end position="108"/>
    </location>
</feature>
<feature type="transmembrane region" description="Helical" evidence="8">
    <location>
        <begin position="49"/>
        <end position="67"/>
    </location>
</feature>
<name>A0A059G2R7_9PROT</name>
<feature type="transmembrane region" description="Helical" evidence="8">
    <location>
        <begin position="258"/>
        <end position="280"/>
    </location>
</feature>
<dbReference type="GO" id="GO:0022857">
    <property type="term" value="F:transmembrane transporter activity"/>
    <property type="evidence" value="ECO:0007669"/>
    <property type="project" value="InterPro"/>
</dbReference>
<evidence type="ECO:0000256" key="6">
    <source>
        <dbReference type="ARBA" id="ARBA00022989"/>
    </source>
</evidence>
<keyword evidence="4" id="KW-1003">Cell membrane</keyword>
<feature type="transmembrane region" description="Helical" evidence="8">
    <location>
        <begin position="469"/>
        <end position="489"/>
    </location>
</feature>
<evidence type="ECO:0000256" key="2">
    <source>
        <dbReference type="ARBA" id="ARBA00005658"/>
    </source>
</evidence>
<evidence type="ECO:0000256" key="3">
    <source>
        <dbReference type="ARBA" id="ARBA00022448"/>
    </source>
</evidence>
<evidence type="ECO:0000256" key="1">
    <source>
        <dbReference type="ARBA" id="ARBA00004651"/>
    </source>
</evidence>
<feature type="transmembrane region" description="Helical" evidence="8">
    <location>
        <begin position="342"/>
        <end position="366"/>
    </location>
</feature>
<evidence type="ECO:0000256" key="4">
    <source>
        <dbReference type="ARBA" id="ARBA00022475"/>
    </source>
</evidence>
<keyword evidence="10" id="KW-1185">Reference proteome</keyword>
<accession>A0A059G2R7</accession>
<comment type="caution">
    <text evidence="9">The sequence shown here is derived from an EMBL/GenBank/DDBJ whole genome shotgun (WGS) entry which is preliminary data.</text>
</comment>
<feature type="transmembrane region" description="Helical" evidence="8">
    <location>
        <begin position="444"/>
        <end position="463"/>
    </location>
</feature>
<dbReference type="PROSITE" id="PS01303">
    <property type="entry name" value="BCCT"/>
    <property type="match status" value="1"/>
</dbReference>
<dbReference type="Proteomes" id="UP000024942">
    <property type="component" value="Unassembled WGS sequence"/>
</dbReference>
<dbReference type="STRING" id="1280953.HOC_18459"/>
<dbReference type="InterPro" id="IPR000060">
    <property type="entry name" value="BCCT_transptr"/>
</dbReference>
<keyword evidence="3" id="KW-0813">Transport</keyword>
<feature type="transmembrane region" description="Helical" evidence="8">
    <location>
        <begin position="386"/>
        <end position="414"/>
    </location>
</feature>
<sequence length="502" mass="53972">MTGKPIDKTVFALAVATSLLVSIPLILFSNSIGPGIVELYDWTASNLGIIYQWAAIGAMATAGYLAFGPYGHIKLGAKDDVPDFSTLSWVAMLFSAGVGGGLLYWAGIEWTYYYEAPPFGVEPRSAEAIRWATSYGLFHWGISAWCIYGLPSVALAYAFYNKGVPYLRFSAAILGDKCTTSPWGKPLDLIFMIGLIGGAGTSLALTVPVISAGMAELLGIARSTAMDLIVIAVCVGLFGVSVYLGLERGIKRLSDTNLWLALLFLAFILIVGPTGFILTMGTESLGHMMSNMFTMITYTDPIEKTGFVQDWTIFYWAWWIAFAPFVGIFVTRISKGRTIRQVLLGMSLLGSLGVWTFYIIFGNYALHLELTGALPVVDMVHEDAPAAIAAIIAHLPLGKVALAIFVAVTTVFVATTYDSASYTLASAATQALHAGEDPARWHRLFWAGVLGLLPVGLMFIGGLKVVQSAVLLAGLPIAIAGVFMVRSLLRWLKEDASAIEKA</sequence>
<feature type="transmembrane region" description="Helical" evidence="8">
    <location>
        <begin position="225"/>
        <end position="246"/>
    </location>
</feature>
<evidence type="ECO:0000256" key="7">
    <source>
        <dbReference type="ARBA" id="ARBA00023136"/>
    </source>
</evidence>
<keyword evidence="5 8" id="KW-0812">Transmembrane</keyword>
<dbReference type="Pfam" id="PF02028">
    <property type="entry name" value="BCCT"/>
    <property type="match status" value="1"/>
</dbReference>
<dbReference type="InterPro" id="IPR018093">
    <property type="entry name" value="BCCT_CS"/>
</dbReference>
<dbReference type="EMBL" id="ARYL01000046">
    <property type="protein sequence ID" value="KDA00845.1"/>
    <property type="molecule type" value="Genomic_DNA"/>
</dbReference>
<proteinExistence type="inferred from homology"/>
<organism evidence="9 10">
    <name type="scientific">Hyphomonas oceanitis SCH89</name>
    <dbReference type="NCBI Taxonomy" id="1280953"/>
    <lineage>
        <taxon>Bacteria</taxon>
        <taxon>Pseudomonadati</taxon>
        <taxon>Pseudomonadota</taxon>
        <taxon>Alphaproteobacteria</taxon>
        <taxon>Hyphomonadales</taxon>
        <taxon>Hyphomonadaceae</taxon>
        <taxon>Hyphomonas</taxon>
    </lineage>
</organism>
<dbReference type="PANTHER" id="PTHR30047">
    <property type="entry name" value="HIGH-AFFINITY CHOLINE TRANSPORT PROTEIN-RELATED"/>
    <property type="match status" value="1"/>
</dbReference>
<dbReference type="PANTHER" id="PTHR30047:SF7">
    <property type="entry name" value="HIGH-AFFINITY CHOLINE TRANSPORT PROTEIN"/>
    <property type="match status" value="1"/>
</dbReference>
<comment type="similarity">
    <text evidence="2">Belongs to the BCCT transporter (TC 2.A.15) family.</text>
</comment>
<evidence type="ECO:0000256" key="5">
    <source>
        <dbReference type="ARBA" id="ARBA00022692"/>
    </source>
</evidence>
<dbReference type="RefSeq" id="WP_035541287.1">
    <property type="nucleotide sequence ID" value="NZ_ARYL01000046.1"/>
</dbReference>
<evidence type="ECO:0000313" key="10">
    <source>
        <dbReference type="Proteomes" id="UP000024942"/>
    </source>
</evidence>
<comment type="subcellular location">
    <subcellularLocation>
        <location evidence="1">Cell membrane</location>
        <topology evidence="1">Multi-pass membrane protein</topology>
    </subcellularLocation>
</comment>